<sequence>SSGKSSSACEHHLRIIDMSSIEVKKDLDPMERFLAEGPTEQSTLFIRWDTGELSTSKGCTCEANS</sequence>
<keyword evidence="2" id="KW-1185">Reference proteome</keyword>
<feature type="non-terminal residue" evidence="1">
    <location>
        <position position="65"/>
    </location>
</feature>
<organism evidence="1 2">
    <name type="scientific">Setomelanomma holmii</name>
    <dbReference type="NCBI Taxonomy" id="210430"/>
    <lineage>
        <taxon>Eukaryota</taxon>
        <taxon>Fungi</taxon>
        <taxon>Dikarya</taxon>
        <taxon>Ascomycota</taxon>
        <taxon>Pezizomycotina</taxon>
        <taxon>Dothideomycetes</taxon>
        <taxon>Pleosporomycetidae</taxon>
        <taxon>Pleosporales</taxon>
        <taxon>Pleosporineae</taxon>
        <taxon>Phaeosphaeriaceae</taxon>
        <taxon>Setomelanomma</taxon>
    </lineage>
</organism>
<feature type="non-terminal residue" evidence="1">
    <location>
        <position position="1"/>
    </location>
</feature>
<evidence type="ECO:0000313" key="2">
    <source>
        <dbReference type="Proteomes" id="UP000799777"/>
    </source>
</evidence>
<proteinExistence type="predicted"/>
<accession>A0A9P4LK92</accession>
<evidence type="ECO:0000313" key="1">
    <source>
        <dbReference type="EMBL" id="KAF2027392.1"/>
    </source>
</evidence>
<dbReference type="OrthoDB" id="3547690at2759"/>
<dbReference type="Proteomes" id="UP000799777">
    <property type="component" value="Unassembled WGS sequence"/>
</dbReference>
<gene>
    <name evidence="1" type="ORF">EK21DRAFT_39469</name>
</gene>
<dbReference type="EMBL" id="ML978227">
    <property type="protein sequence ID" value="KAF2027392.1"/>
    <property type="molecule type" value="Genomic_DNA"/>
</dbReference>
<dbReference type="AlphaFoldDB" id="A0A9P4LK92"/>
<reference evidence="1" key="1">
    <citation type="journal article" date="2020" name="Stud. Mycol.">
        <title>101 Dothideomycetes genomes: a test case for predicting lifestyles and emergence of pathogens.</title>
        <authorList>
            <person name="Haridas S."/>
            <person name="Albert R."/>
            <person name="Binder M."/>
            <person name="Bloem J."/>
            <person name="Labutti K."/>
            <person name="Salamov A."/>
            <person name="Andreopoulos B."/>
            <person name="Baker S."/>
            <person name="Barry K."/>
            <person name="Bills G."/>
            <person name="Bluhm B."/>
            <person name="Cannon C."/>
            <person name="Castanera R."/>
            <person name="Culley D."/>
            <person name="Daum C."/>
            <person name="Ezra D."/>
            <person name="Gonzalez J."/>
            <person name="Henrissat B."/>
            <person name="Kuo A."/>
            <person name="Liang C."/>
            <person name="Lipzen A."/>
            <person name="Lutzoni F."/>
            <person name="Magnuson J."/>
            <person name="Mondo S."/>
            <person name="Nolan M."/>
            <person name="Ohm R."/>
            <person name="Pangilinan J."/>
            <person name="Park H.-J."/>
            <person name="Ramirez L."/>
            <person name="Alfaro M."/>
            <person name="Sun H."/>
            <person name="Tritt A."/>
            <person name="Yoshinaga Y."/>
            <person name="Zwiers L.-H."/>
            <person name="Turgeon B."/>
            <person name="Goodwin S."/>
            <person name="Spatafora J."/>
            <person name="Crous P."/>
            <person name="Grigoriev I."/>
        </authorList>
    </citation>
    <scope>NUCLEOTIDE SEQUENCE</scope>
    <source>
        <strain evidence="1">CBS 110217</strain>
    </source>
</reference>
<name>A0A9P4LK92_9PLEO</name>
<comment type="caution">
    <text evidence="1">The sequence shown here is derived from an EMBL/GenBank/DDBJ whole genome shotgun (WGS) entry which is preliminary data.</text>
</comment>
<protein>
    <submittedName>
        <fullName evidence="1">Uncharacterized protein</fullName>
    </submittedName>
</protein>